<evidence type="ECO:0000313" key="1">
    <source>
        <dbReference type="EMBL" id="SMG55846.1"/>
    </source>
</evidence>
<evidence type="ECO:0000313" key="2">
    <source>
        <dbReference type="Proteomes" id="UP000193834"/>
    </source>
</evidence>
<gene>
    <name evidence="1" type="ORF">SAMN06295960_4023</name>
</gene>
<proteinExistence type="predicted"/>
<name>A0A1X7LPK6_9BACL</name>
<dbReference type="STRING" id="1852522.SAMN06295960_4023"/>
<reference evidence="1 2" key="1">
    <citation type="submission" date="2017-04" db="EMBL/GenBank/DDBJ databases">
        <authorList>
            <person name="Afonso C.L."/>
            <person name="Miller P.J."/>
            <person name="Scott M.A."/>
            <person name="Spackman E."/>
            <person name="Goraichik I."/>
            <person name="Dimitrov K.M."/>
            <person name="Suarez D.L."/>
            <person name="Swayne D.E."/>
        </authorList>
    </citation>
    <scope>NUCLEOTIDE SEQUENCE [LARGE SCALE GENOMIC DNA]</scope>
    <source>
        <strain evidence="1 2">11</strain>
    </source>
</reference>
<organism evidence="1 2">
    <name type="scientific">Paenibacillus aquistagni</name>
    <dbReference type="NCBI Taxonomy" id="1852522"/>
    <lineage>
        <taxon>Bacteria</taxon>
        <taxon>Bacillati</taxon>
        <taxon>Bacillota</taxon>
        <taxon>Bacilli</taxon>
        <taxon>Bacillales</taxon>
        <taxon>Paenibacillaceae</taxon>
        <taxon>Paenibacillus</taxon>
    </lineage>
</organism>
<dbReference type="OrthoDB" id="70280at2"/>
<dbReference type="AlphaFoldDB" id="A0A1X7LPK6"/>
<dbReference type="Proteomes" id="UP000193834">
    <property type="component" value="Unassembled WGS sequence"/>
</dbReference>
<dbReference type="RefSeq" id="WP_085497269.1">
    <property type="nucleotide sequence ID" value="NZ_FXAZ01000006.1"/>
</dbReference>
<sequence>MWKSIGVYQYDEKHEALLLDGIRPVIHSLQAEGRLHRAYVLRSFIYGPHLAIYAELDRESEYPALQKTIQDRLSPYLEEHPSLSKPTLQEYTERCSQWLEPEAMALLSHELMDDQRVILQASAACALTRFNRVLQELLHSFHAFNYEMIMKELEATRCDRRQRYMRMLRLMASNHAFDAKQNVWQGANMPRLRMERYLMSLKEGDQVRSHYREADGRWCKAVDDTLVELLQHTREDGVYVGPDRMLRRWSASRRELYKAVHTLTEEGLIISEQGEPSRSSDDRSLAYLMLHETSNALLPLFQIDRYQRYMLEYMLLQSIDRKNAKTPSVHMSHRQQNFAAYSSF</sequence>
<accession>A0A1X7LPK6</accession>
<keyword evidence="2" id="KW-1185">Reference proteome</keyword>
<protein>
    <submittedName>
        <fullName evidence="1">Lantibiotic biosynthesis dehydratase C-term</fullName>
    </submittedName>
</protein>
<dbReference type="EMBL" id="FXAZ01000006">
    <property type="protein sequence ID" value="SMG55846.1"/>
    <property type="molecule type" value="Genomic_DNA"/>
</dbReference>